<evidence type="ECO:0000313" key="1">
    <source>
        <dbReference type="EMBL" id="KMQ81517.1"/>
    </source>
</evidence>
<reference evidence="1 2" key="1">
    <citation type="submission" date="2015-04" db="EMBL/GenBank/DDBJ databases">
        <title>Lasius niger genome sequencing.</title>
        <authorList>
            <person name="Konorov E.A."/>
            <person name="Nikitin M.A."/>
            <person name="Kirill M.V."/>
            <person name="Chang P."/>
        </authorList>
    </citation>
    <scope>NUCLEOTIDE SEQUENCE [LARGE SCALE GENOMIC DNA]</scope>
    <source>
        <tissue evidence="1">Whole</tissue>
    </source>
</reference>
<sequence length="41" mass="4606">MVPQPEVALIWHPSAALQMPDPLALSFQDVRPLLESRCTTF</sequence>
<proteinExistence type="predicted"/>
<dbReference type="Proteomes" id="UP000036403">
    <property type="component" value="Unassembled WGS sequence"/>
</dbReference>
<gene>
    <name evidence="1" type="ORF">RF55_26098</name>
</gene>
<comment type="caution">
    <text evidence="1">The sequence shown here is derived from an EMBL/GenBank/DDBJ whole genome shotgun (WGS) entry which is preliminary data.</text>
</comment>
<keyword evidence="2" id="KW-1185">Reference proteome</keyword>
<name>A0A0J7JTI2_LASNI</name>
<dbReference type="AlphaFoldDB" id="A0A0J7JTI2"/>
<accession>A0A0J7JTI2</accession>
<feature type="non-terminal residue" evidence="1">
    <location>
        <position position="41"/>
    </location>
</feature>
<dbReference type="PaxDb" id="67767-A0A0J7JTI2"/>
<organism evidence="1 2">
    <name type="scientific">Lasius niger</name>
    <name type="common">Black garden ant</name>
    <dbReference type="NCBI Taxonomy" id="67767"/>
    <lineage>
        <taxon>Eukaryota</taxon>
        <taxon>Metazoa</taxon>
        <taxon>Ecdysozoa</taxon>
        <taxon>Arthropoda</taxon>
        <taxon>Hexapoda</taxon>
        <taxon>Insecta</taxon>
        <taxon>Pterygota</taxon>
        <taxon>Neoptera</taxon>
        <taxon>Endopterygota</taxon>
        <taxon>Hymenoptera</taxon>
        <taxon>Apocrita</taxon>
        <taxon>Aculeata</taxon>
        <taxon>Formicoidea</taxon>
        <taxon>Formicidae</taxon>
        <taxon>Formicinae</taxon>
        <taxon>Lasius</taxon>
        <taxon>Lasius</taxon>
    </lineage>
</organism>
<evidence type="ECO:0000313" key="2">
    <source>
        <dbReference type="Proteomes" id="UP000036403"/>
    </source>
</evidence>
<dbReference type="EMBL" id="LBMM01034792">
    <property type="protein sequence ID" value="KMQ81517.1"/>
    <property type="molecule type" value="Genomic_DNA"/>
</dbReference>
<protein>
    <submittedName>
        <fullName evidence="1">Uncharacterized protein</fullName>
    </submittedName>
</protein>